<organism evidence="10 11">
    <name type="scientific">Brevibacterium yomogidense</name>
    <dbReference type="NCBI Taxonomy" id="946573"/>
    <lineage>
        <taxon>Bacteria</taxon>
        <taxon>Bacillati</taxon>
        <taxon>Actinomycetota</taxon>
        <taxon>Actinomycetes</taxon>
        <taxon>Micrococcales</taxon>
        <taxon>Brevibacteriaceae</taxon>
        <taxon>Brevibacterium</taxon>
    </lineage>
</organism>
<dbReference type="GO" id="GO:0022857">
    <property type="term" value="F:transmembrane transporter activity"/>
    <property type="evidence" value="ECO:0007669"/>
    <property type="project" value="InterPro"/>
</dbReference>
<keyword evidence="6 9" id="KW-1133">Transmembrane helix</keyword>
<dbReference type="InterPro" id="IPR037294">
    <property type="entry name" value="ABC_BtuC-like"/>
</dbReference>
<dbReference type="AlphaFoldDB" id="A0A1X6WUL6"/>
<dbReference type="Gene3D" id="1.10.3470.10">
    <property type="entry name" value="ABC transporter involved in vitamin B12 uptake, BtuC"/>
    <property type="match status" value="1"/>
</dbReference>
<accession>A0A1X6WUL6</accession>
<evidence type="ECO:0000313" key="10">
    <source>
        <dbReference type="EMBL" id="SLM89069.1"/>
    </source>
</evidence>
<gene>
    <name evidence="10" type="ORF">FM105_01120</name>
</gene>
<evidence type="ECO:0000313" key="11">
    <source>
        <dbReference type="Proteomes" id="UP000196581"/>
    </source>
</evidence>
<dbReference type="GO" id="GO:0005886">
    <property type="term" value="C:plasma membrane"/>
    <property type="evidence" value="ECO:0007669"/>
    <property type="project" value="UniProtKB-SubCell"/>
</dbReference>
<feature type="transmembrane region" description="Helical" evidence="9">
    <location>
        <begin position="155"/>
        <end position="174"/>
    </location>
</feature>
<dbReference type="InterPro" id="IPR000522">
    <property type="entry name" value="ABC_transptr_permease_BtuC"/>
</dbReference>
<evidence type="ECO:0000256" key="9">
    <source>
        <dbReference type="SAM" id="Phobius"/>
    </source>
</evidence>
<comment type="subcellular location">
    <subcellularLocation>
        <location evidence="1">Cell membrane</location>
        <topology evidence="1">Multi-pass membrane protein</topology>
    </subcellularLocation>
</comment>
<feature type="transmembrane region" description="Helical" evidence="9">
    <location>
        <begin position="315"/>
        <end position="334"/>
    </location>
</feature>
<comment type="similarity">
    <text evidence="2">Belongs to the binding-protein-dependent transport system permease family. FecCD subfamily.</text>
</comment>
<feature type="transmembrane region" description="Helical" evidence="9">
    <location>
        <begin position="127"/>
        <end position="149"/>
    </location>
</feature>
<dbReference type="RefSeq" id="WP_256970128.1">
    <property type="nucleotide sequence ID" value="NZ_FWFF01000001.1"/>
</dbReference>
<evidence type="ECO:0000256" key="8">
    <source>
        <dbReference type="SAM" id="MobiDB-lite"/>
    </source>
</evidence>
<evidence type="ECO:0000256" key="4">
    <source>
        <dbReference type="ARBA" id="ARBA00022475"/>
    </source>
</evidence>
<feature type="region of interest" description="Disordered" evidence="8">
    <location>
        <begin position="1"/>
        <end position="21"/>
    </location>
</feature>
<reference evidence="11" key="1">
    <citation type="submission" date="2017-02" db="EMBL/GenBank/DDBJ databases">
        <authorList>
            <person name="Dridi B."/>
        </authorList>
    </citation>
    <scope>NUCLEOTIDE SEQUENCE [LARGE SCALE GENOMIC DNA]</scope>
    <source>
        <strain evidence="11">B Co 03.10</strain>
    </source>
</reference>
<protein>
    <submittedName>
        <fullName evidence="10">ABC transporter (Iron.B12.siderophore.hemin), permease component</fullName>
    </submittedName>
</protein>
<keyword evidence="11" id="KW-1185">Reference proteome</keyword>
<dbReference type="GO" id="GO:0033214">
    <property type="term" value="P:siderophore-iron import into cell"/>
    <property type="evidence" value="ECO:0007669"/>
    <property type="project" value="TreeGrafter"/>
</dbReference>
<dbReference type="CDD" id="cd06550">
    <property type="entry name" value="TM_ABC_iron-siderophores_like"/>
    <property type="match status" value="1"/>
</dbReference>
<name>A0A1X6WUL6_9MICO</name>
<keyword evidence="4" id="KW-1003">Cell membrane</keyword>
<dbReference type="PANTHER" id="PTHR30472:SF67">
    <property type="entry name" value="PERMEASE OF ABC TRANSPORTER-RELATED"/>
    <property type="match status" value="1"/>
</dbReference>
<feature type="transmembrane region" description="Helical" evidence="9">
    <location>
        <begin position="186"/>
        <end position="207"/>
    </location>
</feature>
<dbReference type="EMBL" id="FWFF01000001">
    <property type="protein sequence ID" value="SLM89069.1"/>
    <property type="molecule type" value="Genomic_DNA"/>
</dbReference>
<keyword evidence="3" id="KW-0813">Transport</keyword>
<feature type="transmembrane region" description="Helical" evidence="9">
    <location>
        <begin position="98"/>
        <end position="115"/>
    </location>
</feature>
<dbReference type="FunFam" id="1.10.3470.10:FF:000001">
    <property type="entry name" value="Vitamin B12 ABC transporter permease BtuC"/>
    <property type="match status" value="1"/>
</dbReference>
<feature type="transmembrane region" description="Helical" evidence="9">
    <location>
        <begin position="37"/>
        <end position="62"/>
    </location>
</feature>
<evidence type="ECO:0000256" key="1">
    <source>
        <dbReference type="ARBA" id="ARBA00004651"/>
    </source>
</evidence>
<dbReference type="PANTHER" id="PTHR30472">
    <property type="entry name" value="FERRIC ENTEROBACTIN TRANSPORT SYSTEM PERMEASE PROTEIN"/>
    <property type="match status" value="1"/>
</dbReference>
<keyword evidence="5 9" id="KW-0812">Transmembrane</keyword>
<feature type="transmembrane region" description="Helical" evidence="9">
    <location>
        <begin position="346"/>
        <end position="365"/>
    </location>
</feature>
<evidence type="ECO:0000256" key="5">
    <source>
        <dbReference type="ARBA" id="ARBA00022692"/>
    </source>
</evidence>
<evidence type="ECO:0000256" key="3">
    <source>
        <dbReference type="ARBA" id="ARBA00022448"/>
    </source>
</evidence>
<feature type="transmembrane region" description="Helical" evidence="9">
    <location>
        <begin position="279"/>
        <end position="303"/>
    </location>
</feature>
<keyword evidence="7 9" id="KW-0472">Membrane</keyword>
<evidence type="ECO:0000256" key="2">
    <source>
        <dbReference type="ARBA" id="ARBA00007935"/>
    </source>
</evidence>
<feature type="transmembrane region" description="Helical" evidence="9">
    <location>
        <begin position="227"/>
        <end position="250"/>
    </location>
</feature>
<evidence type="ECO:0000256" key="7">
    <source>
        <dbReference type="ARBA" id="ARBA00023136"/>
    </source>
</evidence>
<proteinExistence type="inferred from homology"/>
<dbReference type="Proteomes" id="UP000196581">
    <property type="component" value="Unassembled WGS sequence"/>
</dbReference>
<dbReference type="Pfam" id="PF01032">
    <property type="entry name" value="FecCD"/>
    <property type="match status" value="1"/>
</dbReference>
<dbReference type="SUPFAM" id="SSF81345">
    <property type="entry name" value="ABC transporter involved in vitamin B12 uptake, BtuC"/>
    <property type="match status" value="1"/>
</dbReference>
<evidence type="ECO:0000256" key="6">
    <source>
        <dbReference type="ARBA" id="ARBA00022989"/>
    </source>
</evidence>
<sequence>MDTYSPSRAPRSPQTAGPPESARRILGVDRQRRRGRIWLTVLTIGLVLTAIAGIALGSVGIAPQHVAGILGHHLFGLPVGSWSPADEAIVWQVRTPRMALGLCVGAGLAVCGMALQAMVRNVLADPYLLGVNSGASSGAAAAILFGAGAVLGEHALQGSAFLGALAASLLVYAVARSGGRVTSLRLLFAGVAVGYALYALTSFLIFASGSAEGARSVMFWLLGSLSLAQWGTPLLAVAVVTLITVVVLTLHGGHLDAMAAGDETARTLGISPEVLRTGLLLLVSLCIGVLVSASGSIGFVGLVVPHLARRIVGSAHARAVPITALLGGLLLVWADVAARTALAPQEIPIGILTALVGAPFLLILIRRMQATTA</sequence>